<dbReference type="EMBL" id="OV725081">
    <property type="protein sequence ID" value="CAH1404024.1"/>
    <property type="molecule type" value="Genomic_DNA"/>
</dbReference>
<feature type="region of interest" description="Disordered" evidence="1">
    <location>
        <begin position="416"/>
        <end position="471"/>
    </location>
</feature>
<feature type="compositionally biased region" description="Basic residues" evidence="1">
    <location>
        <begin position="1322"/>
        <end position="1334"/>
    </location>
</feature>
<feature type="compositionally biased region" description="Acidic residues" evidence="1">
    <location>
        <begin position="1339"/>
        <end position="1366"/>
    </location>
</feature>
<feature type="compositionally biased region" description="Polar residues" evidence="1">
    <location>
        <begin position="451"/>
        <end position="471"/>
    </location>
</feature>
<evidence type="ECO:0000313" key="2">
    <source>
        <dbReference type="EMBL" id="CAH1404024.1"/>
    </source>
</evidence>
<feature type="region of interest" description="Disordered" evidence="1">
    <location>
        <begin position="1177"/>
        <end position="1423"/>
    </location>
</feature>
<feature type="compositionally biased region" description="Basic and acidic residues" evidence="1">
    <location>
        <begin position="152"/>
        <end position="165"/>
    </location>
</feature>
<feature type="region of interest" description="Disordered" evidence="1">
    <location>
        <begin position="972"/>
        <end position="1066"/>
    </location>
</feature>
<feature type="compositionally biased region" description="Basic residues" evidence="1">
    <location>
        <begin position="1612"/>
        <end position="1623"/>
    </location>
</feature>
<feature type="compositionally biased region" description="Basic and acidic residues" evidence="1">
    <location>
        <begin position="1181"/>
        <end position="1211"/>
    </location>
</feature>
<feature type="compositionally biased region" description="Basic and acidic residues" evidence="1">
    <location>
        <begin position="995"/>
        <end position="1005"/>
    </location>
</feature>
<feature type="compositionally biased region" description="Low complexity" evidence="1">
    <location>
        <begin position="37"/>
        <end position="51"/>
    </location>
</feature>
<feature type="compositionally biased region" description="Polar residues" evidence="1">
    <location>
        <begin position="433"/>
        <end position="442"/>
    </location>
</feature>
<feature type="compositionally biased region" description="Acidic residues" evidence="1">
    <location>
        <begin position="1392"/>
        <end position="1406"/>
    </location>
</feature>
<organism evidence="2 3">
    <name type="scientific">Nezara viridula</name>
    <name type="common">Southern green stink bug</name>
    <name type="synonym">Cimex viridulus</name>
    <dbReference type="NCBI Taxonomy" id="85310"/>
    <lineage>
        <taxon>Eukaryota</taxon>
        <taxon>Metazoa</taxon>
        <taxon>Ecdysozoa</taxon>
        <taxon>Arthropoda</taxon>
        <taxon>Hexapoda</taxon>
        <taxon>Insecta</taxon>
        <taxon>Pterygota</taxon>
        <taxon>Neoptera</taxon>
        <taxon>Paraneoptera</taxon>
        <taxon>Hemiptera</taxon>
        <taxon>Heteroptera</taxon>
        <taxon>Panheteroptera</taxon>
        <taxon>Pentatomomorpha</taxon>
        <taxon>Pentatomoidea</taxon>
        <taxon>Pentatomidae</taxon>
        <taxon>Pentatominae</taxon>
        <taxon>Nezara</taxon>
    </lineage>
</organism>
<feature type="compositionally biased region" description="Basic and acidic residues" evidence="1">
    <location>
        <begin position="1092"/>
        <end position="1121"/>
    </location>
</feature>
<proteinExistence type="predicted"/>
<feature type="compositionally biased region" description="Basic and acidic residues" evidence="1">
    <location>
        <begin position="1012"/>
        <end position="1035"/>
    </location>
</feature>
<feature type="compositionally biased region" description="Polar residues" evidence="1">
    <location>
        <begin position="1122"/>
        <end position="1139"/>
    </location>
</feature>
<evidence type="ECO:0000256" key="1">
    <source>
        <dbReference type="SAM" id="MobiDB-lite"/>
    </source>
</evidence>
<sequence>MEDSQPLRRSTRNSVVLKNEELTPKKRKVSTPVKVEPSTPSRRTRASSATPKKNLIEVLNTPKKTLPVVNEEENPSTSTRTPVKKSKEISPKTPSRRRLVRESVSTPKSTKKSVETTEEINVTANRPLTRAKRKTMGGVQIAEVTNISESENVIRNKKDKSESVKSIKNKKDKTTAANIDDNTINSSDGKSNNKDDESSSAVVPRVVLSDIKKQPLKKANNTEKGEDIECGTFTSKSPVKAEDVAINSPRKVPDNCKSNTEASLKSDSEYIKLRTQEIAMDPANLISSVGNTDLNSIGNTEISSVEQMNSNSSINTNSVPDITVTSPQKVIALKDNNILSTSPQKVNDIQNIVTTSPQKTIDSKDNDVHSIVTTFTQTQEVIDSKDNNVKNIVTDSPQKVIDSKKFEVPNIVVTCPSPKKVPDSKDIDIPNIVITSPSPQKATDSKDNKNGPDSSSISEKNTSPSKDKTNSSIIVSAVEEKDINKPLNAETIKSVDVITEISDEPDEEKSIKLENEPSSSEKNNENSKFSIEQEIKVSENPQIKNNEKFSIEGMDENSKQIIQGDVGNGSPARPDFQNNDKNEIKLISPAGGKAIPGGVGDCPEKVDPLENGTCVSTDDVNEENSVETVMQVSSVEIMDTDAEKTDIENKDSNELNKTFDKVEPNKQISDSDECIVAKNGCASKSAESVSQVLIDKNNVSSIVTDVNEAVTKGDVASIENENDREANKLKSINSVDETFKMDSSSLTESSVEHKTEKVDASSVVKEPVMNAEITSVENEESEKDEKLIADETNTSSPNNTACLNKVISNELISTEGSPSKDKDKKESELDPEGEEIDVVNCSREEINESIKDAVLESVRPESSPDSVKNEIAAEQNAEIDGFGIVGRPCHIESCDSSSPVFYMKCDCDTSDDSGDSGIQNEDNVIIFKMSSQCKKHITVEENPLADMPEQGPALINQNLDLNGSMELLPQEGEAANQNSSKSESDSSDIVVILRNFDEKPEKSHENLSPGKSEGKADEKLSPGKLDVKISTKKSDLSSGSNVPSSVEDKTETIAENFSESLELSGGHKITGLDEILMSPKDFLNSDEESNLDCEKDSQSENGKESSSKKKPSEKSYKEKDSISSNTTPTNDHSSECSTTKVDEKQDGCNVNDKSAVGVVETVENVSKAILCDSKSEISSLDSEKTVEIKDICVDQEKKEISSQKYSEEKNKQSKSSSSNSSEDNQISENKIKSPSRDDILEKTNSLQSSNSIEENESETNLLDNVISSQTIGSPKVEVEKSFEDEKSTNESESNLEDSVKMSEWSEADDKKDIGTDPACVKKNTKNIKNRRKNVKTLDSETESSETESSESESSETESSEYDDDSDLSNSPPSNVATVGSSDGPLTGKDFIDFEAEEGEETSEDDSFIAPSGESSASGSPTFAMKLRKRKRILDNESSDSCSYLESVQRLFDSSKEILKDEMQQDCPVLDKKQKLEKVRTVNKKNKRPKSILKNKRTIVESEGNRNKIKTENKVTKEFSKTGIFFVSSVNQHFEEPKLNRNSSKRSSKLRMEQQNLEISEDDRVPKSDVDENMVDDAAHRGFVVSYDDSYLVSKKPKKAAISSELVNKKKKIKEGKNNKKAVKKSTNSESKGGNKNETVSPFVVTLILPYSMTVRSISCVLTDLGLSSISSITFPRPKVAIVEFSDKKSHEKILKLYGELKINNKPIYILEGCSLV</sequence>
<reference evidence="2" key="1">
    <citation type="submission" date="2022-01" db="EMBL/GenBank/DDBJ databases">
        <authorList>
            <person name="King R."/>
        </authorList>
    </citation>
    <scope>NUCLEOTIDE SEQUENCE</scope>
</reference>
<dbReference type="OrthoDB" id="6630607at2759"/>
<name>A0A9P0HKX7_NEZVI</name>
<gene>
    <name evidence="2" type="ORF">NEZAVI_LOCUS12510</name>
</gene>
<evidence type="ECO:0000313" key="3">
    <source>
        <dbReference type="Proteomes" id="UP001152798"/>
    </source>
</evidence>
<feature type="compositionally biased region" description="Basic and acidic residues" evidence="1">
    <location>
        <begin position="818"/>
        <end position="828"/>
    </location>
</feature>
<feature type="compositionally biased region" description="Low complexity" evidence="1">
    <location>
        <begin position="1409"/>
        <end position="1420"/>
    </location>
</feature>
<feature type="compositionally biased region" description="Basic and acidic residues" evidence="1">
    <location>
        <begin position="1229"/>
        <end position="1241"/>
    </location>
</feature>
<protein>
    <submittedName>
        <fullName evidence="2">Uncharacterized protein</fullName>
    </submittedName>
</protein>
<feature type="compositionally biased region" description="Low complexity" evidence="1">
    <location>
        <begin position="1213"/>
        <end position="1228"/>
    </location>
</feature>
<feature type="compositionally biased region" description="Low complexity" evidence="1">
    <location>
        <begin position="1244"/>
        <end position="1262"/>
    </location>
</feature>
<feature type="region of interest" description="Disordered" evidence="1">
    <location>
        <begin position="1536"/>
        <end position="1568"/>
    </location>
</feature>
<feature type="region of interest" description="Disordered" evidence="1">
    <location>
        <begin position="775"/>
        <end position="835"/>
    </location>
</feature>
<feature type="region of interest" description="Disordered" evidence="1">
    <location>
        <begin position="1"/>
        <end position="204"/>
    </location>
</feature>
<dbReference type="Proteomes" id="UP001152798">
    <property type="component" value="Chromosome 5"/>
</dbReference>
<feature type="compositionally biased region" description="Basic and acidic residues" evidence="1">
    <location>
        <begin position="1276"/>
        <end position="1289"/>
    </location>
</feature>
<accession>A0A9P0HKX7</accession>
<feature type="compositionally biased region" description="Polar residues" evidence="1">
    <location>
        <begin position="791"/>
        <end position="816"/>
    </location>
</feature>
<feature type="compositionally biased region" description="Basic and acidic residues" evidence="1">
    <location>
        <begin position="641"/>
        <end position="657"/>
    </location>
</feature>
<feature type="region of interest" description="Disordered" evidence="1">
    <location>
        <begin position="743"/>
        <end position="762"/>
    </location>
</feature>
<feature type="region of interest" description="Disordered" evidence="1">
    <location>
        <begin position="499"/>
        <end position="546"/>
    </location>
</feature>
<feature type="region of interest" description="Disordered" evidence="1">
    <location>
        <begin position="588"/>
        <end position="657"/>
    </location>
</feature>
<feature type="region of interest" description="Disordered" evidence="1">
    <location>
        <begin position="1080"/>
        <end position="1159"/>
    </location>
</feature>
<feature type="compositionally biased region" description="Basic and acidic residues" evidence="1">
    <location>
        <begin position="750"/>
        <end position="759"/>
    </location>
</feature>
<feature type="region of interest" description="Disordered" evidence="1">
    <location>
        <begin position="1612"/>
        <end position="1635"/>
    </location>
</feature>
<keyword evidence="3" id="KW-1185">Reference proteome</keyword>
<feature type="compositionally biased region" description="Polar residues" evidence="1">
    <location>
        <begin position="175"/>
        <end position="190"/>
    </location>
</feature>